<feature type="region of interest" description="Disordered" evidence="1">
    <location>
        <begin position="428"/>
        <end position="476"/>
    </location>
</feature>
<proteinExistence type="predicted"/>
<gene>
    <name evidence="2" type="ORF">PPYR1160_LOCUS5916</name>
</gene>
<evidence type="ECO:0000256" key="1">
    <source>
        <dbReference type="SAM" id="MobiDB-lite"/>
    </source>
</evidence>
<protein>
    <submittedName>
        <fullName evidence="2">Uncharacterized protein</fullName>
    </submittedName>
</protein>
<sequence>MAAEIAFDGNGDPGPIRSDPLLTNRIMRQFHLGFSFEDLEEWVKRVKQTLEEWRKSKHVVEIRQNIMESYSCHVCHNDNPTRFRKEAGNVICLGKDDATGCGTVVLEHYATEGDDRRTHSEDPETQNRVHRGSAPNPLLSSSSNTATALRGEGKMGRVAREVQMTHDANERETARDTRTSTRDSQKLEAWRMIEQVGTQLQLPPRALSGAKERFAHYRDAKQHVNKRDAVIAVCILDAVHTHRMNIGFYANRKFKDPHSGLVFPTRRDLLLHLAASHADRKSQARPGSDSSDKMDPGVEKDLAMWTPADVSKWAGSVAFAKGIEVASVEGYIQTMTEKLRPRAIEEEKKNSAVTSASFLLVGQKKSPGQKTAGQRLLQSARRAADIARLLGMPAERDETQERFVRGLGDSLRDLTRRAKQLALERRRLEAEKKRISAEEARDERHGIKRRKIEGAGAEREPRKPSPNGVASKAVGK</sequence>
<reference evidence="2" key="1">
    <citation type="submission" date="2021-01" db="EMBL/GenBank/DDBJ databases">
        <authorList>
            <person name="Corre E."/>
            <person name="Pelletier E."/>
            <person name="Niang G."/>
            <person name="Scheremetjew M."/>
            <person name="Finn R."/>
            <person name="Kale V."/>
            <person name="Holt S."/>
            <person name="Cochrane G."/>
            <person name="Meng A."/>
            <person name="Brown T."/>
            <person name="Cohen L."/>
        </authorList>
    </citation>
    <scope>NUCLEOTIDE SEQUENCE</scope>
    <source>
        <strain evidence="2">CCMP2078</strain>
    </source>
</reference>
<feature type="compositionally biased region" description="Basic and acidic residues" evidence="1">
    <location>
        <begin position="452"/>
        <end position="463"/>
    </location>
</feature>
<accession>A0A7R9U6I7</accession>
<name>A0A7R9U6I7_9STRA</name>
<feature type="compositionally biased region" description="Basic and acidic residues" evidence="1">
    <location>
        <begin position="112"/>
        <end position="127"/>
    </location>
</feature>
<feature type="region of interest" description="Disordered" evidence="1">
    <location>
        <begin position="112"/>
        <end position="154"/>
    </location>
</feature>
<feature type="compositionally biased region" description="Basic and acidic residues" evidence="1">
    <location>
        <begin position="428"/>
        <end position="445"/>
    </location>
</feature>
<organism evidence="2">
    <name type="scientific">Pinguiococcus pyrenoidosus</name>
    <dbReference type="NCBI Taxonomy" id="172671"/>
    <lineage>
        <taxon>Eukaryota</taxon>
        <taxon>Sar</taxon>
        <taxon>Stramenopiles</taxon>
        <taxon>Ochrophyta</taxon>
        <taxon>Pinguiophyceae</taxon>
        <taxon>Pinguiochrysidales</taxon>
        <taxon>Pinguiochrysidaceae</taxon>
        <taxon>Pinguiococcus</taxon>
    </lineage>
</organism>
<dbReference type="EMBL" id="HBEA01007709">
    <property type="protein sequence ID" value="CAD8256424.1"/>
    <property type="molecule type" value="Transcribed_RNA"/>
</dbReference>
<dbReference type="Gene3D" id="1.10.472.170">
    <property type="match status" value="1"/>
</dbReference>
<evidence type="ECO:0000313" key="2">
    <source>
        <dbReference type="EMBL" id="CAD8256424.1"/>
    </source>
</evidence>
<feature type="compositionally biased region" description="Low complexity" evidence="1">
    <location>
        <begin position="133"/>
        <end position="149"/>
    </location>
</feature>
<feature type="region of interest" description="Disordered" evidence="1">
    <location>
        <begin position="277"/>
        <end position="298"/>
    </location>
</feature>
<dbReference type="AlphaFoldDB" id="A0A7R9U6I7"/>